<proteinExistence type="predicted"/>
<dbReference type="RefSeq" id="WP_144001490.1">
    <property type="nucleotide sequence ID" value="NZ_CP040916.1"/>
</dbReference>
<feature type="region of interest" description="Disordered" evidence="1">
    <location>
        <begin position="46"/>
        <end position="65"/>
    </location>
</feature>
<dbReference type="EMBL" id="CP040916">
    <property type="protein sequence ID" value="QDQ09914.1"/>
    <property type="molecule type" value="Genomic_DNA"/>
</dbReference>
<dbReference type="Proteomes" id="UP000316806">
    <property type="component" value="Chromosome"/>
</dbReference>
<dbReference type="Gene3D" id="2.60.120.260">
    <property type="entry name" value="Galactose-binding domain-like"/>
    <property type="match status" value="1"/>
</dbReference>
<gene>
    <name evidence="2" type="ORF">FH965_04525</name>
</gene>
<dbReference type="AlphaFoldDB" id="A0A516R2N4"/>
<evidence type="ECO:0000313" key="2">
    <source>
        <dbReference type="EMBL" id="QDQ09914.1"/>
    </source>
</evidence>
<reference evidence="2 3" key="1">
    <citation type="journal article" date="2019" name="J. Ind. Microbiol. Biotechnol.">
        <title>The complete genomic sequence of Streptomyces spectabilis NRRL-2792 and identification of secondary metabolite biosynthetic gene clusters.</title>
        <authorList>
            <person name="Sinha A."/>
            <person name="Phillips-Salemka S."/>
            <person name="Niraula T.A."/>
            <person name="Short K.A."/>
            <person name="Niraula N.P."/>
        </authorList>
    </citation>
    <scope>NUCLEOTIDE SEQUENCE [LARGE SCALE GENOMIC DNA]</scope>
    <source>
        <strain evidence="2 3">NRRL 2792</strain>
    </source>
</reference>
<accession>A0A516R2N4</accession>
<organism evidence="2 3">
    <name type="scientific">Streptomyces spectabilis</name>
    <dbReference type="NCBI Taxonomy" id="68270"/>
    <lineage>
        <taxon>Bacteria</taxon>
        <taxon>Bacillati</taxon>
        <taxon>Actinomycetota</taxon>
        <taxon>Actinomycetes</taxon>
        <taxon>Kitasatosporales</taxon>
        <taxon>Streptomycetaceae</taxon>
        <taxon>Streptomyces</taxon>
    </lineage>
</organism>
<protein>
    <submittedName>
        <fullName evidence="2">Phosphoesterase</fullName>
    </submittedName>
</protein>
<name>A0A516R2N4_STRST</name>
<evidence type="ECO:0000256" key="1">
    <source>
        <dbReference type="SAM" id="MobiDB-lite"/>
    </source>
</evidence>
<evidence type="ECO:0000313" key="3">
    <source>
        <dbReference type="Proteomes" id="UP000316806"/>
    </source>
</evidence>
<sequence length="193" mass="19426">MNLVVNGDAESGAGGSAEPVSTVHGWKVVQGAPALVPYSLGGGYPTASDPGPARRGSRFFSGGNSPRTALVQDVALPRSGPAGRRAVDAGKVRYAVTAWLGGYAGQEDGARLSVEFRDAKGTPVALSVLGPVSAAERGSRTALLERTAAAQVPPGARSARVLLVFTRSGGGTSNDGYADAVSLTLEPKPAGGR</sequence>